<dbReference type="EMBL" id="CP038908">
    <property type="protein sequence ID" value="QGO06464.1"/>
    <property type="molecule type" value="Genomic_DNA"/>
</dbReference>
<reference evidence="1 2" key="1">
    <citation type="submission" date="2019-04" db="EMBL/GenBank/DDBJ databases">
        <title>Complete genome sequencing of Piscirickettsia salmonis strain Psal-009.</title>
        <authorList>
            <person name="Schober I."/>
            <person name="Bunk B."/>
            <person name="Sproer C."/>
            <person name="Carril G.P."/>
            <person name="Riedel T."/>
            <person name="Flores-Herrera P.A."/>
            <person name="Nourdin-Galindo G."/>
            <person name="Marshall S.H."/>
            <person name="Overmann J."/>
        </authorList>
    </citation>
    <scope>NUCLEOTIDE SEQUENCE [LARGE SCALE GENOMIC DNA]</scope>
    <source>
        <strain evidence="1 2">Psal-009</strain>
    </source>
</reference>
<dbReference type="InterPro" id="IPR002035">
    <property type="entry name" value="VWF_A"/>
</dbReference>
<dbReference type="PANTHER" id="PTHR22550:SF18">
    <property type="entry name" value="VWFA DOMAIN-CONTAINING PROTEIN"/>
    <property type="match status" value="1"/>
</dbReference>
<protein>
    <submittedName>
        <fullName evidence="1">Cobaltochelatase subunit</fullName>
    </submittedName>
</protein>
<evidence type="ECO:0000313" key="2">
    <source>
        <dbReference type="Proteomes" id="UP000422232"/>
    </source>
</evidence>
<dbReference type="SMART" id="SM00327">
    <property type="entry name" value="VWA"/>
    <property type="match status" value="1"/>
</dbReference>
<dbReference type="Proteomes" id="UP000422232">
    <property type="component" value="Chromosome"/>
</dbReference>
<dbReference type="Pfam" id="PF00092">
    <property type="entry name" value="VWA"/>
    <property type="match status" value="1"/>
</dbReference>
<organism evidence="1 2">
    <name type="scientific">Piscirickettsia salmonis</name>
    <dbReference type="NCBI Taxonomy" id="1238"/>
    <lineage>
        <taxon>Bacteria</taxon>
        <taxon>Pseudomonadati</taxon>
        <taxon>Pseudomonadota</taxon>
        <taxon>Gammaproteobacteria</taxon>
        <taxon>Thiotrichales</taxon>
        <taxon>Piscirickettsiaceae</taxon>
        <taxon>Piscirickettsia</taxon>
    </lineage>
</organism>
<sequence length="341" mass="38358">MIQFAWPWFFTLLPLPFLVPFILPCAKQNQALLQVPFFQQLNQFSINQKKHKRQYKDKFSAYFIWGLLIIAAANPVWIGQSIYQPIAGRNILLAVDISGSMKEKDMHLNNTPVTRLTIVKKTAAYFIKERKHDRIGLILFGSNTYLRTPLTFDHITVLSMLNNAITGLAGPKTAIGDAIGLSIKTLMKYPKNSRVLILLTDGTSNSGVLSPTLAAKLAHSEKIKIYTIGLGANEISVKTPFGTRYLNPSHNLDTATLKAIANITKGQFFRAQDLNSLEQIYHAIDNLEPSKSISHNLRPEHPLYQWPLGIALLLSLVTSLRFILVNLRSTQKLNKLKKIKE</sequence>
<dbReference type="GeneID" id="66741572"/>
<dbReference type="InterPro" id="IPR036465">
    <property type="entry name" value="vWFA_dom_sf"/>
</dbReference>
<proteinExistence type="predicted"/>
<evidence type="ECO:0000313" key="1">
    <source>
        <dbReference type="EMBL" id="QGO06464.1"/>
    </source>
</evidence>
<gene>
    <name evidence="1" type="ORF">Psal009_02379</name>
</gene>
<keyword evidence="2" id="KW-1185">Reference proteome</keyword>
<accession>A0A9Q6LM40</accession>
<dbReference type="PROSITE" id="PS50234">
    <property type="entry name" value="VWFA"/>
    <property type="match status" value="1"/>
</dbReference>
<dbReference type="PANTHER" id="PTHR22550">
    <property type="entry name" value="SPORE GERMINATION PROTEIN"/>
    <property type="match status" value="1"/>
</dbReference>
<dbReference type="InterPro" id="IPR050768">
    <property type="entry name" value="UPF0353/GerABKA_families"/>
</dbReference>
<dbReference type="SUPFAM" id="SSF53300">
    <property type="entry name" value="vWA-like"/>
    <property type="match status" value="1"/>
</dbReference>
<dbReference type="AlphaFoldDB" id="A0A9Q6LM40"/>
<name>A0A9Q6LM40_PISSA</name>
<dbReference type="Gene3D" id="3.40.50.410">
    <property type="entry name" value="von Willebrand factor, type A domain"/>
    <property type="match status" value="1"/>
</dbReference>
<dbReference type="RefSeq" id="WP_016211089.1">
    <property type="nucleotide sequence ID" value="NZ_CP012413.1"/>
</dbReference>